<feature type="region of interest" description="Disordered" evidence="1">
    <location>
        <begin position="40"/>
        <end position="97"/>
    </location>
</feature>
<organism evidence="3 4">
    <name type="scientific">Zymoseptoria tritici (strain ST99CH_3D7)</name>
    <dbReference type="NCBI Taxonomy" id="1276538"/>
    <lineage>
        <taxon>Eukaryota</taxon>
        <taxon>Fungi</taxon>
        <taxon>Dikarya</taxon>
        <taxon>Ascomycota</taxon>
        <taxon>Pezizomycotina</taxon>
        <taxon>Dothideomycetes</taxon>
        <taxon>Dothideomycetidae</taxon>
        <taxon>Mycosphaerellales</taxon>
        <taxon>Mycosphaerellaceae</taxon>
        <taxon>Zymoseptoria</taxon>
    </lineage>
</organism>
<keyword evidence="4" id="KW-1185">Reference proteome</keyword>
<name>A0A1X7RX44_ZYMT9</name>
<feature type="signal peptide" evidence="2">
    <location>
        <begin position="1"/>
        <end position="21"/>
    </location>
</feature>
<proteinExistence type="predicted"/>
<protein>
    <submittedName>
        <fullName evidence="3">Uncharacterized protein</fullName>
    </submittedName>
</protein>
<dbReference type="Proteomes" id="UP000215127">
    <property type="component" value="Chromosome 6"/>
</dbReference>
<dbReference type="AlphaFoldDB" id="A0A1X7RX44"/>
<accession>A0A1X7RX44</accession>
<reference evidence="3 4" key="1">
    <citation type="submission" date="2016-06" db="EMBL/GenBank/DDBJ databases">
        <authorList>
            <person name="Kjaerup R.B."/>
            <person name="Dalgaard T.S."/>
            <person name="Juul-Madsen H.R."/>
        </authorList>
    </citation>
    <scope>NUCLEOTIDE SEQUENCE [LARGE SCALE GENOMIC DNA]</scope>
</reference>
<dbReference type="EMBL" id="LT853697">
    <property type="protein sequence ID" value="SMQ52003.1"/>
    <property type="molecule type" value="Genomic_DNA"/>
</dbReference>
<sequence length="97" mass="9801">MKLFASNILFAAMAIISNIVAAPLAADHAVQAFDHTDKLARSAHADVGSGSGDAVNDNQRARGGGKNPKGGSSAESGYYPGSAGGACYPPTCHRPTD</sequence>
<gene>
    <name evidence="3" type="ORF">ZT3D7_G7156</name>
</gene>
<feature type="chain" id="PRO_5012643307" evidence="2">
    <location>
        <begin position="22"/>
        <end position="97"/>
    </location>
</feature>
<evidence type="ECO:0000256" key="1">
    <source>
        <dbReference type="SAM" id="MobiDB-lite"/>
    </source>
</evidence>
<keyword evidence="2" id="KW-0732">Signal</keyword>
<evidence type="ECO:0000313" key="3">
    <source>
        <dbReference type="EMBL" id="SMQ52003.1"/>
    </source>
</evidence>
<evidence type="ECO:0000313" key="4">
    <source>
        <dbReference type="Proteomes" id="UP000215127"/>
    </source>
</evidence>
<evidence type="ECO:0000256" key="2">
    <source>
        <dbReference type="SAM" id="SignalP"/>
    </source>
</evidence>